<feature type="region of interest" description="Disordered" evidence="12">
    <location>
        <begin position="20"/>
        <end position="48"/>
    </location>
</feature>
<evidence type="ECO:0000256" key="5">
    <source>
        <dbReference type="ARBA" id="ARBA00022777"/>
    </source>
</evidence>
<dbReference type="PANTHER" id="PTHR24351">
    <property type="entry name" value="RIBOSOMAL PROTEIN S6 KINASE"/>
    <property type="match status" value="1"/>
</dbReference>
<comment type="catalytic activity">
    <reaction evidence="7">
        <text>L-threonyl-[protein] + ATP = O-phospho-L-threonyl-[protein] + ADP + H(+)</text>
        <dbReference type="Rhea" id="RHEA:46608"/>
        <dbReference type="Rhea" id="RHEA-COMP:11060"/>
        <dbReference type="Rhea" id="RHEA-COMP:11605"/>
        <dbReference type="ChEBI" id="CHEBI:15378"/>
        <dbReference type="ChEBI" id="CHEBI:30013"/>
        <dbReference type="ChEBI" id="CHEBI:30616"/>
        <dbReference type="ChEBI" id="CHEBI:61977"/>
        <dbReference type="ChEBI" id="CHEBI:456216"/>
        <dbReference type="EC" id="2.7.11.13"/>
    </reaction>
</comment>
<name>A0A8C5MR97_9ANUR</name>
<dbReference type="SMART" id="SM00220">
    <property type="entry name" value="S_TKc"/>
    <property type="match status" value="1"/>
</dbReference>
<evidence type="ECO:0000256" key="7">
    <source>
        <dbReference type="ARBA" id="ARBA00047272"/>
    </source>
</evidence>
<evidence type="ECO:0000256" key="8">
    <source>
        <dbReference type="ARBA" id="ARBA00047470"/>
    </source>
</evidence>
<proteinExistence type="predicted"/>
<organism evidence="16 17">
    <name type="scientific">Leptobrachium leishanense</name>
    <name type="common">Leishan spiny toad</name>
    <dbReference type="NCBI Taxonomy" id="445787"/>
    <lineage>
        <taxon>Eukaryota</taxon>
        <taxon>Metazoa</taxon>
        <taxon>Chordata</taxon>
        <taxon>Craniata</taxon>
        <taxon>Vertebrata</taxon>
        <taxon>Euteleostomi</taxon>
        <taxon>Amphibia</taxon>
        <taxon>Batrachia</taxon>
        <taxon>Anura</taxon>
        <taxon>Pelobatoidea</taxon>
        <taxon>Megophryidae</taxon>
        <taxon>Leptobrachium</taxon>
    </lineage>
</organism>
<keyword evidence="5" id="KW-0418">Kinase</keyword>
<dbReference type="Pfam" id="PF00069">
    <property type="entry name" value="Pkinase"/>
    <property type="match status" value="1"/>
</dbReference>
<reference evidence="16" key="1">
    <citation type="submission" date="2025-08" db="UniProtKB">
        <authorList>
            <consortium name="Ensembl"/>
        </authorList>
    </citation>
    <scope>IDENTIFICATION</scope>
</reference>
<dbReference type="PROSITE" id="PS51860">
    <property type="entry name" value="REM_1"/>
    <property type="match status" value="1"/>
</dbReference>
<keyword evidence="17" id="KW-1185">Reference proteome</keyword>
<dbReference type="InterPro" id="IPR000961">
    <property type="entry name" value="AGC-kinase_C"/>
</dbReference>
<feature type="domain" description="AGC-kinase C-terminal" evidence="14">
    <location>
        <begin position="531"/>
        <end position="598"/>
    </location>
</feature>
<keyword evidence="4 10" id="KW-0547">Nucleotide-binding</keyword>
<evidence type="ECO:0000259" key="15">
    <source>
        <dbReference type="PROSITE" id="PS51860"/>
    </source>
</evidence>
<keyword evidence="1" id="KW-0723">Serine/threonine-protein kinase</keyword>
<dbReference type="Pfam" id="PF00433">
    <property type="entry name" value="Pkinase_C"/>
    <property type="match status" value="1"/>
</dbReference>
<dbReference type="SUPFAM" id="SSF46585">
    <property type="entry name" value="HR1 repeat"/>
    <property type="match status" value="1"/>
</dbReference>
<feature type="binding site" evidence="10">
    <location>
        <position position="298"/>
    </location>
    <ligand>
        <name>ATP</name>
        <dbReference type="ChEBI" id="CHEBI:30616"/>
    </ligand>
</feature>
<dbReference type="Gene3D" id="1.10.287.160">
    <property type="entry name" value="HR1 repeat"/>
    <property type="match status" value="1"/>
</dbReference>
<dbReference type="SMART" id="SM00133">
    <property type="entry name" value="S_TK_X"/>
    <property type="match status" value="1"/>
</dbReference>
<dbReference type="InterPro" id="IPR011009">
    <property type="entry name" value="Kinase-like_dom_sf"/>
</dbReference>
<dbReference type="GO" id="GO:0005524">
    <property type="term" value="F:ATP binding"/>
    <property type="evidence" value="ECO:0007669"/>
    <property type="project" value="UniProtKB-UniRule"/>
</dbReference>
<evidence type="ECO:0000256" key="4">
    <source>
        <dbReference type="ARBA" id="ARBA00022741"/>
    </source>
</evidence>
<dbReference type="PROSITE" id="PS00108">
    <property type="entry name" value="PROTEIN_KINASE_ST"/>
    <property type="match status" value="1"/>
</dbReference>
<evidence type="ECO:0000256" key="12">
    <source>
        <dbReference type="SAM" id="MobiDB-lite"/>
    </source>
</evidence>
<dbReference type="InterPro" id="IPR000719">
    <property type="entry name" value="Prot_kinase_dom"/>
</dbReference>
<feature type="region of interest" description="Disordered" evidence="12">
    <location>
        <begin position="208"/>
        <end position="234"/>
    </location>
</feature>
<evidence type="ECO:0000256" key="9">
    <source>
        <dbReference type="PROSITE-ProRule" id="PRU01207"/>
    </source>
</evidence>
<dbReference type="InterPro" id="IPR011072">
    <property type="entry name" value="HR1_rho-bd"/>
</dbReference>
<reference evidence="16" key="2">
    <citation type="submission" date="2025-09" db="UniProtKB">
        <authorList>
            <consortium name="Ensembl"/>
        </authorList>
    </citation>
    <scope>IDENTIFICATION</scope>
</reference>
<keyword evidence="6 10" id="KW-0067">ATP-binding</keyword>
<evidence type="ECO:0000256" key="11">
    <source>
        <dbReference type="SAM" id="Coils"/>
    </source>
</evidence>
<dbReference type="GeneTree" id="ENSGT00940000154339"/>
<evidence type="ECO:0000259" key="14">
    <source>
        <dbReference type="PROSITE" id="PS51285"/>
    </source>
</evidence>
<evidence type="ECO:0000256" key="6">
    <source>
        <dbReference type="ARBA" id="ARBA00022840"/>
    </source>
</evidence>
<feature type="compositionally biased region" description="Basic and acidic residues" evidence="12">
    <location>
        <begin position="20"/>
        <end position="34"/>
    </location>
</feature>
<feature type="domain" description="REM-1" evidence="15">
    <location>
        <begin position="48"/>
        <end position="122"/>
    </location>
</feature>
<evidence type="ECO:0000313" key="16">
    <source>
        <dbReference type="Ensembl" id="ENSLLEP00000017422.1"/>
    </source>
</evidence>
<dbReference type="PROSITE" id="PS50011">
    <property type="entry name" value="PROTEIN_KINASE_DOM"/>
    <property type="match status" value="1"/>
</dbReference>
<dbReference type="PROSITE" id="PS51285">
    <property type="entry name" value="AGC_KINASE_CTER"/>
    <property type="match status" value="1"/>
</dbReference>
<keyword evidence="9 11" id="KW-0175">Coiled coil</keyword>
<dbReference type="InterPro" id="IPR008271">
    <property type="entry name" value="Ser/Thr_kinase_AS"/>
</dbReference>
<dbReference type="InterPro" id="IPR036274">
    <property type="entry name" value="HR1_rpt_sf"/>
</dbReference>
<dbReference type="PROSITE" id="PS00107">
    <property type="entry name" value="PROTEIN_KINASE_ATP"/>
    <property type="match status" value="1"/>
</dbReference>
<evidence type="ECO:0000259" key="13">
    <source>
        <dbReference type="PROSITE" id="PS50011"/>
    </source>
</evidence>
<dbReference type="Gene3D" id="3.30.200.20">
    <property type="entry name" value="Phosphorylase Kinase, domain 1"/>
    <property type="match status" value="1"/>
</dbReference>
<dbReference type="FunFam" id="1.10.510.10:FF:000210">
    <property type="entry name" value="Non-specific serine/threonine protein kinase"/>
    <property type="match status" value="1"/>
</dbReference>
<keyword evidence="2" id="KW-0597">Phosphoprotein</keyword>
<dbReference type="GO" id="GO:0007165">
    <property type="term" value="P:signal transduction"/>
    <property type="evidence" value="ECO:0007669"/>
    <property type="project" value="InterPro"/>
</dbReference>
<dbReference type="FunFam" id="3.30.200.20:FF:000474">
    <property type="entry name" value="Serine/threonine-protein kinase N2-like"/>
    <property type="match status" value="1"/>
</dbReference>
<evidence type="ECO:0000256" key="2">
    <source>
        <dbReference type="ARBA" id="ARBA00022553"/>
    </source>
</evidence>
<evidence type="ECO:0000256" key="1">
    <source>
        <dbReference type="ARBA" id="ARBA00022527"/>
    </source>
</evidence>
<dbReference type="SMART" id="SM00742">
    <property type="entry name" value="Hr1"/>
    <property type="match status" value="1"/>
</dbReference>
<dbReference type="Gene3D" id="1.10.510.10">
    <property type="entry name" value="Transferase(Phosphotransferase) domain 1"/>
    <property type="match status" value="1"/>
</dbReference>
<dbReference type="InterPro" id="IPR017441">
    <property type="entry name" value="Protein_kinase_ATP_BS"/>
</dbReference>
<sequence>MGNKFSCCWRSSCSKDDFEKNRELKRGSEHRRSEYPISSPAGIRGSLNIADPPFHQNADVEKKNLEHEIAVEIKMKEGAEKLLKAVEKKKHLKSVKVFLAESNTRLEALYRRLQDLNAQCDVEEALLEALHPNINIEAVSLSEEEEHILHTSPIAWELPVSEYDHECDKEDLRLVVNSELELVPATTARGFPISMSDIILEFGEYPAHSDRPETSVSARSQKELVQGSEQVEKATSEPAVSDLVNIVLPADEKPTDPEEIIKPMNLQDFRCCAFLGKGSFGKVLLAEHRQTKKMFAIKAMQKARIIYLSDIQSLMYERNVYQVASEGHHPFLVNLLATFHSRDHACFVMEYAAGGDLSTNLMNASGVFPESRARFYASCVILGLEHLHKNKIIHRDIKLNNIVLDQEGFAKIADFGLSKKGIGFGDRTGGFCGTLDYMAPEIVKHKTYTRAVDWWSLGVLMYIMILGRYPIEGDERKELEKNILRKKIKYPRTTSPSTKSILKALLNRDCKQRLGGSEKGAEDIKQHLFFEGINWIELLARNVKPPFVPVIDGPEDTRNFDISCTSEAPVLTPPGKPSLTDRQQEAFKNFDWLLHWED</sequence>
<comment type="catalytic activity">
    <reaction evidence="8">
        <text>L-seryl-[protein] + ATP = O-phospho-L-seryl-[protein] + ADP + H(+)</text>
        <dbReference type="Rhea" id="RHEA:17989"/>
        <dbReference type="Rhea" id="RHEA-COMP:9863"/>
        <dbReference type="Rhea" id="RHEA-COMP:11604"/>
        <dbReference type="ChEBI" id="CHEBI:15378"/>
        <dbReference type="ChEBI" id="CHEBI:29999"/>
        <dbReference type="ChEBI" id="CHEBI:30616"/>
        <dbReference type="ChEBI" id="CHEBI:83421"/>
        <dbReference type="ChEBI" id="CHEBI:456216"/>
        <dbReference type="EC" id="2.7.11.13"/>
    </reaction>
</comment>
<dbReference type="Ensembl" id="ENSLLET00000018083.1">
    <property type="protein sequence ID" value="ENSLLEP00000017422.1"/>
    <property type="gene ID" value="ENSLLEG00000011087.1"/>
</dbReference>
<dbReference type="SUPFAM" id="SSF56112">
    <property type="entry name" value="Protein kinase-like (PK-like)"/>
    <property type="match status" value="1"/>
</dbReference>
<evidence type="ECO:0000256" key="3">
    <source>
        <dbReference type="ARBA" id="ARBA00022679"/>
    </source>
</evidence>
<dbReference type="OrthoDB" id="63267at2759"/>
<evidence type="ECO:0000256" key="10">
    <source>
        <dbReference type="PROSITE-ProRule" id="PRU10141"/>
    </source>
</evidence>
<accession>A0A8C5MR97</accession>
<keyword evidence="3" id="KW-0808">Transferase</keyword>
<dbReference type="Pfam" id="PF02185">
    <property type="entry name" value="HR1"/>
    <property type="match status" value="1"/>
</dbReference>
<feature type="coiled-coil region" evidence="11">
    <location>
        <begin position="99"/>
        <end position="126"/>
    </location>
</feature>
<evidence type="ECO:0000313" key="17">
    <source>
        <dbReference type="Proteomes" id="UP000694569"/>
    </source>
</evidence>
<feature type="domain" description="Protein kinase" evidence="13">
    <location>
        <begin position="269"/>
        <end position="530"/>
    </location>
</feature>
<dbReference type="InterPro" id="IPR017892">
    <property type="entry name" value="Pkinase_C"/>
</dbReference>
<protein>
    <submittedName>
        <fullName evidence="16">Uncharacterized protein</fullName>
    </submittedName>
</protein>
<dbReference type="Proteomes" id="UP000694569">
    <property type="component" value="Unplaced"/>
</dbReference>
<dbReference type="GO" id="GO:0004697">
    <property type="term" value="F:diacylglycerol-dependent serine/threonine kinase activity"/>
    <property type="evidence" value="ECO:0007669"/>
    <property type="project" value="UniProtKB-EC"/>
</dbReference>
<dbReference type="AlphaFoldDB" id="A0A8C5MR97"/>